<dbReference type="SUPFAM" id="SSF52540">
    <property type="entry name" value="P-loop containing nucleoside triphosphate hydrolases"/>
    <property type="match status" value="1"/>
</dbReference>
<comment type="caution">
    <text evidence="1">The sequence shown here is derived from an EMBL/GenBank/DDBJ whole genome shotgun (WGS) entry which is preliminary data.</text>
</comment>
<sequence length="265" mass="30223">MIILLLGAPATGKSTLGPLLNAIIRLNERVWKLDFLKLNTLLDQLIESFAGQHFQSDDITALEHLLRIDNISVPDFHCLKSLRKSDFACAEIDNFKDYRDGKGNLNTDLTFKAYAFIQQQVICDISRILIPGTGMWLNRLLPLLEEKPNTLFKVVVPDPQLQGYFYNELALAIKRRSSKQAQKQQKFVTKDVMKDIYNRQQQFLGANGPWSQIKGCQSGKALSNKIKNVLSDIGDPVRLNQETQKIHYELKQLLQCSDTQEEQNC</sequence>
<accession>A0A1C0TYJ5</accession>
<organism evidence="1 2">
    <name type="scientific">Photorhabdus australis subsp. thailandensis</name>
    <dbReference type="NCBI Taxonomy" id="2805096"/>
    <lineage>
        <taxon>Bacteria</taxon>
        <taxon>Pseudomonadati</taxon>
        <taxon>Pseudomonadota</taxon>
        <taxon>Gammaproteobacteria</taxon>
        <taxon>Enterobacterales</taxon>
        <taxon>Morganellaceae</taxon>
        <taxon>Photorhabdus</taxon>
    </lineage>
</organism>
<dbReference type="InterPro" id="IPR027417">
    <property type="entry name" value="P-loop_NTPase"/>
</dbReference>
<dbReference type="STRING" id="286156.Ppb6_03840"/>
<name>A0A1C0TYJ5_9GAMM</name>
<dbReference type="EMBL" id="LOMY01000187">
    <property type="protein sequence ID" value="OCQ50744.1"/>
    <property type="molecule type" value="Genomic_DNA"/>
</dbReference>
<dbReference type="AlphaFoldDB" id="A0A1C0TYJ5"/>
<keyword evidence="2" id="KW-1185">Reference proteome</keyword>
<proteinExistence type="predicted"/>
<gene>
    <name evidence="1" type="ORF">Ppb6_03840</name>
</gene>
<dbReference type="RefSeq" id="WP_065824434.1">
    <property type="nucleotide sequence ID" value="NZ_CAWMQZ010000187.1"/>
</dbReference>
<evidence type="ECO:0000313" key="1">
    <source>
        <dbReference type="EMBL" id="OCQ50744.1"/>
    </source>
</evidence>
<dbReference type="Proteomes" id="UP000093476">
    <property type="component" value="Unassembled WGS sequence"/>
</dbReference>
<evidence type="ECO:0000313" key="2">
    <source>
        <dbReference type="Proteomes" id="UP000093476"/>
    </source>
</evidence>
<dbReference type="PATRIC" id="fig|286156.4.peg.4424"/>
<reference evidence="1 2" key="1">
    <citation type="submission" date="2015-12" db="EMBL/GenBank/DDBJ databases">
        <title>Genome comparisons provide insights into the role of secondary metabolites in the pathogenic phase of the Photorhabdus life cycle.</title>
        <authorList>
            <person name="Tobias N.J."/>
            <person name="Mishra B."/>
            <person name="Gupta D.K."/>
            <person name="Thines M."/>
            <person name="Stinear T.P."/>
            <person name="Bode H.B."/>
        </authorList>
    </citation>
    <scope>NUCLEOTIDE SEQUENCE [LARGE SCALE GENOMIC DNA]</scope>
    <source>
        <strain evidence="1 2">PB68.1</strain>
    </source>
</reference>
<protein>
    <recommendedName>
        <fullName evidence="3">Zeta toxin</fullName>
    </recommendedName>
</protein>
<evidence type="ECO:0008006" key="3">
    <source>
        <dbReference type="Google" id="ProtNLM"/>
    </source>
</evidence>